<evidence type="ECO:0000313" key="3">
    <source>
        <dbReference type="Proteomes" id="UP000294444"/>
    </source>
</evidence>
<dbReference type="InterPro" id="IPR002178">
    <property type="entry name" value="PTS_EIIA_type-2_dom"/>
</dbReference>
<dbReference type="AlphaFoldDB" id="A0A4P7CLJ6"/>
<dbReference type="SUPFAM" id="SSF55804">
    <property type="entry name" value="Phoshotransferase/anion transport protein"/>
    <property type="match status" value="1"/>
</dbReference>
<dbReference type="EMBL" id="CP038145">
    <property type="protein sequence ID" value="QBQ64462.1"/>
    <property type="molecule type" value="Genomic_DNA"/>
</dbReference>
<keyword evidence="2" id="KW-0762">Sugar transport</keyword>
<evidence type="ECO:0000259" key="1">
    <source>
        <dbReference type="PROSITE" id="PS51094"/>
    </source>
</evidence>
<dbReference type="PROSITE" id="PS51094">
    <property type="entry name" value="PTS_EIIA_TYPE_2"/>
    <property type="match status" value="1"/>
</dbReference>
<dbReference type="PANTHER" id="PTHR47738:SF1">
    <property type="entry name" value="NITROGEN REGULATORY PROTEIN"/>
    <property type="match status" value="1"/>
</dbReference>
<keyword evidence="2" id="KW-0813">Transport</keyword>
<dbReference type="CDD" id="cd00211">
    <property type="entry name" value="PTS_IIA_fru"/>
    <property type="match status" value="1"/>
</dbReference>
<organism evidence="2 3">
    <name type="scientific">Actinobacillus indolicus</name>
    <dbReference type="NCBI Taxonomy" id="51049"/>
    <lineage>
        <taxon>Bacteria</taxon>
        <taxon>Pseudomonadati</taxon>
        <taxon>Pseudomonadota</taxon>
        <taxon>Gammaproteobacteria</taxon>
        <taxon>Pasteurellales</taxon>
        <taxon>Pasteurellaceae</taxon>
        <taxon>Actinobacillus</taxon>
    </lineage>
</organism>
<dbReference type="PANTHER" id="PTHR47738">
    <property type="entry name" value="PTS SYSTEM FRUCTOSE-LIKE EIIA COMPONENT-RELATED"/>
    <property type="match status" value="1"/>
</dbReference>
<dbReference type="Pfam" id="PF00359">
    <property type="entry name" value="PTS_EIIA_2"/>
    <property type="match status" value="1"/>
</dbReference>
<keyword evidence="3" id="KW-1185">Reference proteome</keyword>
<dbReference type="Proteomes" id="UP000294444">
    <property type="component" value="Chromosome"/>
</dbReference>
<accession>A0A4P7CLJ6</accession>
<dbReference type="GO" id="GO:0030295">
    <property type="term" value="F:protein kinase activator activity"/>
    <property type="evidence" value="ECO:0007669"/>
    <property type="project" value="TreeGrafter"/>
</dbReference>
<protein>
    <submittedName>
        <fullName evidence="2">PTS sugar transporter subunit IIA</fullName>
    </submittedName>
</protein>
<dbReference type="Gene3D" id="3.40.930.10">
    <property type="entry name" value="Mannitol-specific EII, Chain A"/>
    <property type="match status" value="1"/>
</dbReference>
<reference evidence="2 3" key="1">
    <citation type="submission" date="2019-03" db="EMBL/GenBank/DDBJ databases">
        <authorList>
            <person name="Che Y."/>
            <person name="Zhou L."/>
        </authorList>
    </citation>
    <scope>NUCLEOTIDE SEQUENCE [LARGE SCALE GENOMIC DNA]</scope>
    <source>
        <strain evidence="2 3">AIFJ1607</strain>
    </source>
</reference>
<evidence type="ECO:0000313" key="2">
    <source>
        <dbReference type="EMBL" id="QBQ64462.1"/>
    </source>
</evidence>
<proteinExistence type="predicted"/>
<name>A0A4P7CLJ6_9PAST</name>
<sequence>MMKLTTFLSPENIHYGVELSSKKRALEFIGKLVTENLNSQFPCDKTQEFCPIDCFTNLFKREKLGSTAINNGVALPHARLPSNDVIQLNEPIAIFLQLDTPIDYDAQDHKEVDLIYAILFPEQTCEQYKGCLQEIAQQLSDKNLLKHLRSANSSEEIWQILTYSDQHHVS</sequence>
<dbReference type="InterPro" id="IPR016152">
    <property type="entry name" value="PTrfase/Anion_transptr"/>
</dbReference>
<feature type="domain" description="PTS EIIA type-2" evidence="1">
    <location>
        <begin position="6"/>
        <end position="164"/>
    </location>
</feature>
<gene>
    <name evidence="2" type="ORF">EXH44_09635</name>
</gene>
<dbReference type="KEGG" id="aio:EXH44_09635"/>
<dbReference type="InterPro" id="IPR051541">
    <property type="entry name" value="PTS_SugarTrans_NitroReg"/>
</dbReference>